<reference evidence="4 5" key="1">
    <citation type="submission" date="2022-06" db="EMBL/GenBank/DDBJ databases">
        <title>Draft genome sequence of type strain Streptomyces rubrisoli DSM 42083.</title>
        <authorList>
            <person name="Duangmal K."/>
            <person name="Klaysubun C."/>
        </authorList>
    </citation>
    <scope>NUCLEOTIDE SEQUENCE [LARGE SCALE GENOMIC DNA]</scope>
    <source>
        <strain evidence="4 5">DSM 42083</strain>
    </source>
</reference>
<dbReference type="Proteomes" id="UP001206206">
    <property type="component" value="Unassembled WGS sequence"/>
</dbReference>
<keyword evidence="1" id="KW-0378">Hydrolase</keyword>
<evidence type="ECO:0000256" key="2">
    <source>
        <dbReference type="ARBA" id="ARBA00022963"/>
    </source>
</evidence>
<feature type="non-terminal residue" evidence="4">
    <location>
        <position position="1"/>
    </location>
</feature>
<evidence type="ECO:0000313" key="4">
    <source>
        <dbReference type="EMBL" id="MCQ4045217.1"/>
    </source>
</evidence>
<dbReference type="SUPFAM" id="SSF53474">
    <property type="entry name" value="alpha/beta-Hydrolases"/>
    <property type="match status" value="1"/>
</dbReference>
<evidence type="ECO:0000256" key="3">
    <source>
        <dbReference type="ARBA" id="ARBA00023098"/>
    </source>
</evidence>
<accession>A0ABT1PIN5</accession>
<gene>
    <name evidence="4" type="ORF">NON19_25080</name>
</gene>
<evidence type="ECO:0000256" key="1">
    <source>
        <dbReference type="ARBA" id="ARBA00022801"/>
    </source>
</evidence>
<dbReference type="PANTHER" id="PTHR10272">
    <property type="entry name" value="PLATELET-ACTIVATING FACTOR ACETYLHYDROLASE"/>
    <property type="match status" value="1"/>
</dbReference>
<keyword evidence="5" id="KW-1185">Reference proteome</keyword>
<keyword evidence="2" id="KW-0442">Lipid degradation</keyword>
<sequence>ARLSTTEQDLRSDRLIALWSAATRFVLDQMTRLDNAEPTGPFTHRLDLNAVGIFGHSFGGATAAQFCHDDTRCRAGIDIDGMPHGTVIHDGLNRPFLFLTASDHGDTADPANRAALASIRSIYRGIPADQRCWLTIRGTGHFNFSDQSLLKDPTLSRLAGMIGPLDQRHALAVTTDIIRQFFDTYLRRQRSRFPGDLTERQPEIHLVQP</sequence>
<dbReference type="InterPro" id="IPR029058">
    <property type="entry name" value="AB_hydrolase_fold"/>
</dbReference>
<dbReference type="PANTHER" id="PTHR10272:SF0">
    <property type="entry name" value="PLATELET-ACTIVATING FACTOR ACETYLHYDROLASE"/>
    <property type="match status" value="1"/>
</dbReference>
<dbReference type="Gene3D" id="3.40.50.1820">
    <property type="entry name" value="alpha/beta hydrolase"/>
    <property type="match status" value="1"/>
</dbReference>
<dbReference type="Pfam" id="PF03403">
    <property type="entry name" value="PAF-AH_p_II"/>
    <property type="match status" value="1"/>
</dbReference>
<organism evidence="4 5">
    <name type="scientific">Streptantibioticus rubrisoli</name>
    <dbReference type="NCBI Taxonomy" id="1387313"/>
    <lineage>
        <taxon>Bacteria</taxon>
        <taxon>Bacillati</taxon>
        <taxon>Actinomycetota</taxon>
        <taxon>Actinomycetes</taxon>
        <taxon>Kitasatosporales</taxon>
        <taxon>Streptomycetaceae</taxon>
        <taxon>Streptantibioticus</taxon>
    </lineage>
</organism>
<name>A0ABT1PIN5_9ACTN</name>
<dbReference type="EMBL" id="JANFNH010000039">
    <property type="protein sequence ID" value="MCQ4045217.1"/>
    <property type="molecule type" value="Genomic_DNA"/>
</dbReference>
<dbReference type="RefSeq" id="WP_372514279.1">
    <property type="nucleotide sequence ID" value="NZ_JANFNH010000039.1"/>
</dbReference>
<evidence type="ECO:0000313" key="5">
    <source>
        <dbReference type="Proteomes" id="UP001206206"/>
    </source>
</evidence>
<proteinExistence type="predicted"/>
<comment type="caution">
    <text evidence="4">The sequence shown here is derived from an EMBL/GenBank/DDBJ whole genome shotgun (WGS) entry which is preliminary data.</text>
</comment>
<keyword evidence="3" id="KW-0443">Lipid metabolism</keyword>
<protein>
    <submittedName>
        <fullName evidence="4">Family membership</fullName>
    </submittedName>
</protein>